<gene>
    <name evidence="2" type="ORF">CRP01_31165</name>
</gene>
<reference evidence="2 3" key="1">
    <citation type="submission" date="2017-10" db="EMBL/GenBank/DDBJ databases">
        <title>The draft genome sequence of Lewinella nigricans NBRC 102662.</title>
        <authorList>
            <person name="Wang K."/>
        </authorList>
    </citation>
    <scope>NUCLEOTIDE SEQUENCE [LARGE SCALE GENOMIC DNA]</scope>
    <source>
        <strain evidence="2 3">NBRC 102662</strain>
    </source>
</reference>
<protein>
    <submittedName>
        <fullName evidence="2">NAD-dependent dehydratase</fullName>
    </submittedName>
</protein>
<dbReference type="PANTHER" id="PTHR43245">
    <property type="entry name" value="BIFUNCTIONAL POLYMYXIN RESISTANCE PROTEIN ARNA"/>
    <property type="match status" value="1"/>
</dbReference>
<dbReference type="InterPro" id="IPR050177">
    <property type="entry name" value="Lipid_A_modif_metabolic_enz"/>
</dbReference>
<dbReference type="RefSeq" id="WP_099153985.1">
    <property type="nucleotide sequence ID" value="NZ_PDUD01000038.1"/>
</dbReference>
<proteinExistence type="predicted"/>
<dbReference type="EMBL" id="PDUD01000038">
    <property type="protein sequence ID" value="PHN02656.1"/>
    <property type="molecule type" value="Genomic_DNA"/>
</dbReference>
<accession>A0A2D0N2N9</accession>
<dbReference type="InterPro" id="IPR001509">
    <property type="entry name" value="Epimerase_deHydtase"/>
</dbReference>
<dbReference type="Proteomes" id="UP000223913">
    <property type="component" value="Unassembled WGS sequence"/>
</dbReference>
<evidence type="ECO:0000313" key="3">
    <source>
        <dbReference type="Proteomes" id="UP000223913"/>
    </source>
</evidence>
<comment type="caution">
    <text evidence="2">The sequence shown here is derived from an EMBL/GenBank/DDBJ whole genome shotgun (WGS) entry which is preliminary data.</text>
</comment>
<dbReference type="AlphaFoldDB" id="A0A2D0N2N9"/>
<dbReference type="SUPFAM" id="SSF51735">
    <property type="entry name" value="NAD(P)-binding Rossmann-fold domains"/>
    <property type="match status" value="1"/>
</dbReference>
<evidence type="ECO:0000259" key="1">
    <source>
        <dbReference type="Pfam" id="PF01370"/>
    </source>
</evidence>
<dbReference type="OrthoDB" id="112777at2"/>
<feature type="domain" description="NAD-dependent epimerase/dehydratase" evidence="1">
    <location>
        <begin position="4"/>
        <end position="210"/>
    </location>
</feature>
<sequence length="309" mass="34174">MQTILGSGGAIGLELAKALPDFTDRIRLVSRNPEKVNPTDELHPADLLQAEAVDAAVAGSDIVYLTVGLPYNTEIWTTKWPLIMDHTIAACKKHACRLVFFDNIYMYDPDHLAPMDENTPIRPVSKKGKVRASISSRLMDAVKAGELEALIARSADFYGPSVKNTSVLTETVFNNLAAGKPADWMGSLNFQHSFTYTPDAGKATALLGNSSDAFGQVWHLPTASQPPTGREWIDAIAGALGVPSKSRVAPKWLVRILGLFNPIMKEMVEMMYQYDRDYIFDSSKFESHFNFSPTPYAEGIRIIVETDYR</sequence>
<dbReference type="PANTHER" id="PTHR43245:SF13">
    <property type="entry name" value="UDP-D-APIOSE_UDP-D-XYLOSE SYNTHASE 2"/>
    <property type="match status" value="1"/>
</dbReference>
<evidence type="ECO:0000313" key="2">
    <source>
        <dbReference type="EMBL" id="PHN02656.1"/>
    </source>
</evidence>
<name>A0A2D0N2N9_FLAN2</name>
<dbReference type="Pfam" id="PF01370">
    <property type="entry name" value="Epimerase"/>
    <property type="match status" value="1"/>
</dbReference>
<dbReference type="Gene3D" id="3.40.50.720">
    <property type="entry name" value="NAD(P)-binding Rossmann-like Domain"/>
    <property type="match status" value="1"/>
</dbReference>
<organism evidence="2 3">
    <name type="scientific">Flavilitoribacter nigricans (strain ATCC 23147 / DSM 23189 / NBRC 102662 / NCIMB 1420 / SS-2)</name>
    <name type="common">Lewinella nigricans</name>
    <dbReference type="NCBI Taxonomy" id="1122177"/>
    <lineage>
        <taxon>Bacteria</taxon>
        <taxon>Pseudomonadati</taxon>
        <taxon>Bacteroidota</taxon>
        <taxon>Saprospiria</taxon>
        <taxon>Saprospirales</taxon>
        <taxon>Lewinellaceae</taxon>
        <taxon>Flavilitoribacter</taxon>
    </lineage>
</organism>
<dbReference type="InterPro" id="IPR036291">
    <property type="entry name" value="NAD(P)-bd_dom_sf"/>
</dbReference>
<keyword evidence="3" id="KW-1185">Reference proteome</keyword>